<comment type="caution">
    <text evidence="2">The sequence shown here is derived from an EMBL/GenBank/DDBJ whole genome shotgun (WGS) entry which is preliminary data.</text>
</comment>
<evidence type="ECO:0000313" key="2">
    <source>
        <dbReference type="EMBL" id="KAK0663455.1"/>
    </source>
</evidence>
<keyword evidence="3" id="KW-1185">Reference proteome</keyword>
<evidence type="ECO:0008006" key="4">
    <source>
        <dbReference type="Google" id="ProtNLM"/>
    </source>
</evidence>
<dbReference type="SUPFAM" id="SSF51322">
    <property type="entry name" value="Cyanovirin-N"/>
    <property type="match status" value="1"/>
</dbReference>
<dbReference type="AlphaFoldDB" id="A0AA40D530"/>
<evidence type="ECO:0000256" key="1">
    <source>
        <dbReference type="SAM" id="SignalP"/>
    </source>
</evidence>
<dbReference type="Proteomes" id="UP001174997">
    <property type="component" value="Unassembled WGS sequence"/>
</dbReference>
<accession>A0AA40D530</accession>
<proteinExistence type="predicted"/>
<sequence length="116" mass="12544">MKFTLSTLSLAALAALPVELVSAGFAASCSWSWQDPKYVVATCTKRDGTPWRTRQDMNLCVGVNIWSGALISANVGNAWAGSNNCHNTHKDGSTNIKSTCWDWYEGDVTTSLNIGE</sequence>
<name>A0AA40D530_9PEZI</name>
<dbReference type="EMBL" id="JAULSY010000129">
    <property type="protein sequence ID" value="KAK0663455.1"/>
    <property type="molecule type" value="Genomic_DNA"/>
</dbReference>
<feature type="signal peptide" evidence="1">
    <location>
        <begin position="1"/>
        <end position="23"/>
    </location>
</feature>
<dbReference type="InterPro" id="IPR036673">
    <property type="entry name" value="Cyanovirin-N_sf"/>
</dbReference>
<keyword evidence="1" id="KW-0732">Signal</keyword>
<dbReference type="Gene3D" id="2.30.60.10">
    <property type="entry name" value="Cyanovirin-N"/>
    <property type="match status" value="1"/>
</dbReference>
<organism evidence="2 3">
    <name type="scientific">Cercophora samala</name>
    <dbReference type="NCBI Taxonomy" id="330535"/>
    <lineage>
        <taxon>Eukaryota</taxon>
        <taxon>Fungi</taxon>
        <taxon>Dikarya</taxon>
        <taxon>Ascomycota</taxon>
        <taxon>Pezizomycotina</taxon>
        <taxon>Sordariomycetes</taxon>
        <taxon>Sordariomycetidae</taxon>
        <taxon>Sordariales</taxon>
        <taxon>Lasiosphaeriaceae</taxon>
        <taxon>Cercophora</taxon>
    </lineage>
</organism>
<evidence type="ECO:0000313" key="3">
    <source>
        <dbReference type="Proteomes" id="UP001174997"/>
    </source>
</evidence>
<protein>
    <recommendedName>
        <fullName evidence="4">Cyanovirin-N domain-containing protein</fullName>
    </recommendedName>
</protein>
<reference evidence="2" key="1">
    <citation type="submission" date="2023-06" db="EMBL/GenBank/DDBJ databases">
        <title>Genome-scale phylogeny and comparative genomics of the fungal order Sordariales.</title>
        <authorList>
            <consortium name="Lawrence Berkeley National Laboratory"/>
            <person name="Hensen N."/>
            <person name="Bonometti L."/>
            <person name="Westerberg I."/>
            <person name="Brannstrom I.O."/>
            <person name="Guillou S."/>
            <person name="Cros-Aarteil S."/>
            <person name="Calhoun S."/>
            <person name="Haridas S."/>
            <person name="Kuo A."/>
            <person name="Mondo S."/>
            <person name="Pangilinan J."/>
            <person name="Riley R."/>
            <person name="Labutti K."/>
            <person name="Andreopoulos B."/>
            <person name="Lipzen A."/>
            <person name="Chen C."/>
            <person name="Yanf M."/>
            <person name="Daum C."/>
            <person name="Ng V."/>
            <person name="Clum A."/>
            <person name="Steindorff A."/>
            <person name="Ohm R."/>
            <person name="Martin F."/>
            <person name="Silar P."/>
            <person name="Natvig D."/>
            <person name="Lalanne C."/>
            <person name="Gautier V."/>
            <person name="Ament-Velasquez S.L."/>
            <person name="Kruys A."/>
            <person name="Hutchinson M.I."/>
            <person name="Powell A.J."/>
            <person name="Barry K."/>
            <person name="Miller A.N."/>
            <person name="Grigoriev I.V."/>
            <person name="Debuchy R."/>
            <person name="Gladieux P."/>
            <person name="Thoren M.H."/>
            <person name="Johannesson H."/>
        </authorList>
    </citation>
    <scope>NUCLEOTIDE SEQUENCE</scope>
    <source>
        <strain evidence="2">CBS 307.81</strain>
    </source>
</reference>
<feature type="chain" id="PRO_5041370343" description="Cyanovirin-N domain-containing protein" evidence="1">
    <location>
        <begin position="24"/>
        <end position="116"/>
    </location>
</feature>
<gene>
    <name evidence="2" type="ORF">QBC41DRAFT_359399</name>
</gene>